<dbReference type="OrthoDB" id="2455195at2"/>
<organism evidence="1 2">
    <name type="scientific">Fictibacillus solisalsi</name>
    <dbReference type="NCBI Taxonomy" id="459525"/>
    <lineage>
        <taxon>Bacteria</taxon>
        <taxon>Bacillati</taxon>
        <taxon>Bacillota</taxon>
        <taxon>Bacilli</taxon>
        <taxon>Bacillales</taxon>
        <taxon>Fictibacillaceae</taxon>
        <taxon>Fictibacillus</taxon>
    </lineage>
</organism>
<dbReference type="Proteomes" id="UP000199544">
    <property type="component" value="Unassembled WGS sequence"/>
</dbReference>
<dbReference type="STRING" id="459525.SAMN04488137_2694"/>
<dbReference type="Pfam" id="PF11122">
    <property type="entry name" value="Spore-coat_CotD"/>
    <property type="match status" value="1"/>
</dbReference>
<evidence type="ECO:0000313" key="2">
    <source>
        <dbReference type="Proteomes" id="UP000199544"/>
    </source>
</evidence>
<sequence>MYYGYGCYRPQVIVHPTQCCVQQYYHTEEVIHVHPVQIQHVNHVCYQHVHEYPVSEYETCQVYHQNISCGAPPCC</sequence>
<keyword evidence="1" id="KW-0167">Capsid protein</keyword>
<keyword evidence="1" id="KW-0946">Virion</keyword>
<protein>
    <submittedName>
        <fullName evidence="1">Inner spore coat protein D</fullName>
    </submittedName>
</protein>
<dbReference type="RefSeq" id="WP_090235252.1">
    <property type="nucleotide sequence ID" value="NZ_FNHW01000001.1"/>
</dbReference>
<dbReference type="EMBL" id="FNHW01000001">
    <property type="protein sequence ID" value="SDM94178.1"/>
    <property type="molecule type" value="Genomic_DNA"/>
</dbReference>
<evidence type="ECO:0000313" key="1">
    <source>
        <dbReference type="EMBL" id="SDM94178.1"/>
    </source>
</evidence>
<dbReference type="InterPro" id="IPR020108">
    <property type="entry name" value="Spore_coat_CotD"/>
</dbReference>
<keyword evidence="2" id="KW-1185">Reference proteome</keyword>
<reference evidence="2" key="1">
    <citation type="submission" date="2016-10" db="EMBL/GenBank/DDBJ databases">
        <authorList>
            <person name="Varghese N."/>
            <person name="Submissions S."/>
        </authorList>
    </citation>
    <scope>NUCLEOTIDE SEQUENCE [LARGE SCALE GENOMIC DNA]</scope>
    <source>
        <strain evidence="2">CGMCC 1.6854</strain>
    </source>
</reference>
<dbReference type="AlphaFoldDB" id="A0A1G9XBR0"/>
<accession>A0A1G9XBR0</accession>
<name>A0A1G9XBR0_9BACL</name>
<proteinExistence type="predicted"/>
<gene>
    <name evidence="1" type="ORF">SAMN04488137_2694</name>
</gene>